<keyword evidence="4 7" id="KW-0808">Transferase</keyword>
<accession>A0A941GY65</accession>
<dbReference type="PRINTS" id="PR00344">
    <property type="entry name" value="BCTRLSENSOR"/>
</dbReference>
<dbReference type="InterPro" id="IPR036890">
    <property type="entry name" value="HATPase_C_sf"/>
</dbReference>
<dbReference type="InterPro" id="IPR004358">
    <property type="entry name" value="Sig_transdc_His_kin-like_C"/>
</dbReference>
<dbReference type="InterPro" id="IPR003594">
    <property type="entry name" value="HATPase_dom"/>
</dbReference>
<dbReference type="CDD" id="cd00075">
    <property type="entry name" value="HATPase"/>
    <property type="match status" value="1"/>
</dbReference>
<dbReference type="PANTHER" id="PTHR43547">
    <property type="entry name" value="TWO-COMPONENT HISTIDINE KINASE"/>
    <property type="match status" value="1"/>
</dbReference>
<dbReference type="AlphaFoldDB" id="A0A941GY65"/>
<dbReference type="Pfam" id="PF02518">
    <property type="entry name" value="HATPase_c"/>
    <property type="match status" value="1"/>
</dbReference>
<dbReference type="EC" id="2.7.13.3" evidence="2"/>
<name>A0A941GY65_9CHRO</name>
<dbReference type="GO" id="GO:0000155">
    <property type="term" value="F:phosphorelay sensor kinase activity"/>
    <property type="evidence" value="ECO:0007669"/>
    <property type="project" value="InterPro"/>
</dbReference>
<evidence type="ECO:0000256" key="3">
    <source>
        <dbReference type="ARBA" id="ARBA00022553"/>
    </source>
</evidence>
<evidence type="ECO:0000313" key="8">
    <source>
        <dbReference type="Proteomes" id="UP000767446"/>
    </source>
</evidence>
<evidence type="ECO:0000256" key="4">
    <source>
        <dbReference type="ARBA" id="ARBA00022777"/>
    </source>
</evidence>
<reference evidence="7" key="1">
    <citation type="submission" date="2021-02" db="EMBL/GenBank/DDBJ databases">
        <title>Metagenome analyses of Stigonema ocellatum DSM 106950, Chlorogloea purpurea SAG 13.99 and Gomphosphaeria aponina DSM 107014.</title>
        <authorList>
            <person name="Marter P."/>
            <person name="Huang S."/>
        </authorList>
    </citation>
    <scope>NUCLEOTIDE SEQUENCE</scope>
    <source>
        <strain evidence="7">JP213</strain>
    </source>
</reference>
<dbReference type="PANTHER" id="PTHR43547:SF2">
    <property type="entry name" value="HYBRID SIGNAL TRANSDUCTION HISTIDINE KINASE C"/>
    <property type="match status" value="1"/>
</dbReference>
<organism evidence="7 8">
    <name type="scientific">Gomphosphaeria aponina SAG 52.96 = DSM 107014</name>
    <dbReference type="NCBI Taxonomy" id="1521640"/>
    <lineage>
        <taxon>Bacteria</taxon>
        <taxon>Bacillati</taxon>
        <taxon>Cyanobacteriota</taxon>
        <taxon>Cyanophyceae</taxon>
        <taxon>Oscillatoriophycideae</taxon>
        <taxon>Chroococcales</taxon>
        <taxon>Gomphosphaeriaceae</taxon>
        <taxon>Gomphosphaeria</taxon>
    </lineage>
</organism>
<dbReference type="InterPro" id="IPR005467">
    <property type="entry name" value="His_kinase_dom"/>
</dbReference>
<dbReference type="SMART" id="SM00388">
    <property type="entry name" value="HisKA"/>
    <property type="match status" value="1"/>
</dbReference>
<dbReference type="InterPro" id="IPR003661">
    <property type="entry name" value="HisK_dim/P_dom"/>
</dbReference>
<dbReference type="Gene3D" id="3.30.565.10">
    <property type="entry name" value="Histidine kinase-like ATPase, C-terminal domain"/>
    <property type="match status" value="1"/>
</dbReference>
<dbReference type="EMBL" id="JADQBC010000059">
    <property type="protein sequence ID" value="MBR8828203.1"/>
    <property type="molecule type" value="Genomic_DNA"/>
</dbReference>
<comment type="caution">
    <text evidence="7">The sequence shown here is derived from an EMBL/GenBank/DDBJ whole genome shotgun (WGS) entry which is preliminary data.</text>
</comment>
<dbReference type="CDD" id="cd00082">
    <property type="entry name" value="HisKA"/>
    <property type="match status" value="1"/>
</dbReference>
<gene>
    <name evidence="7" type="ORF">DSM107014_09955</name>
</gene>
<dbReference type="SMART" id="SM00387">
    <property type="entry name" value="HATPase_c"/>
    <property type="match status" value="1"/>
</dbReference>
<dbReference type="SUPFAM" id="SSF55874">
    <property type="entry name" value="ATPase domain of HSP90 chaperone/DNA topoisomerase II/histidine kinase"/>
    <property type="match status" value="1"/>
</dbReference>
<dbReference type="PROSITE" id="PS50109">
    <property type="entry name" value="HIS_KIN"/>
    <property type="match status" value="1"/>
</dbReference>
<sequence length="452" mass="50303">MRIKLENKEARQSIKNINMPYADPTLIRASSEFVALCQTQISLLNQGLGAAWSAVYLTIRDSESPAQELVEAQKTKLIPVVSCPSPGCLPQEETCGVGLPASWEFSQSNPRLLSAAAPKKAEINYLVAEIEQQNPWQRLQIVLPLIYDDLVMGLLVTRRQEREWNSAELVEIEKIARTIAIACFLDQREFAANEQLRDREKVLTIEREKLDDFLHQLRNPLTALRTFSKLLLKSLLPEDRNYTVAKSMLRESERMQELVEEFEGELDHGQIDTPMLRGTVQSFLLPGKLNLVSLGIREVLEPLLISAQAIASEKGITLTADFSGDLPLVKANSKALREVLNNLIDNALKYTPRGGKVDVQIVQKNSTPPLQGIRISDTGLGIPEADRGHIFERHYRGVQEEGNIAGSGLGLAIAKQLIEQMYGKIELINSATSNAGTTFIVWLTLADTLTDN</sequence>
<protein>
    <recommendedName>
        <fullName evidence="2">histidine kinase</fullName>
        <ecNumber evidence="2">2.7.13.3</ecNumber>
    </recommendedName>
</protein>
<evidence type="ECO:0000259" key="6">
    <source>
        <dbReference type="PROSITE" id="PS50109"/>
    </source>
</evidence>
<evidence type="ECO:0000313" key="7">
    <source>
        <dbReference type="EMBL" id="MBR8828203.1"/>
    </source>
</evidence>
<dbReference type="InterPro" id="IPR036097">
    <property type="entry name" value="HisK_dim/P_sf"/>
</dbReference>
<dbReference type="Pfam" id="PF00512">
    <property type="entry name" value="HisKA"/>
    <property type="match status" value="1"/>
</dbReference>
<evidence type="ECO:0000256" key="5">
    <source>
        <dbReference type="ARBA" id="ARBA00023012"/>
    </source>
</evidence>
<dbReference type="Gene3D" id="1.10.287.130">
    <property type="match status" value="1"/>
</dbReference>
<dbReference type="SUPFAM" id="SSF47384">
    <property type="entry name" value="Homodimeric domain of signal transducing histidine kinase"/>
    <property type="match status" value="1"/>
</dbReference>
<comment type="catalytic activity">
    <reaction evidence="1">
        <text>ATP + protein L-histidine = ADP + protein N-phospho-L-histidine.</text>
        <dbReference type="EC" id="2.7.13.3"/>
    </reaction>
</comment>
<keyword evidence="3" id="KW-0597">Phosphoprotein</keyword>
<keyword evidence="5" id="KW-0902">Two-component regulatory system</keyword>
<dbReference type="Proteomes" id="UP000767446">
    <property type="component" value="Unassembled WGS sequence"/>
</dbReference>
<keyword evidence="4 7" id="KW-0418">Kinase</keyword>
<proteinExistence type="predicted"/>
<evidence type="ECO:0000256" key="2">
    <source>
        <dbReference type="ARBA" id="ARBA00012438"/>
    </source>
</evidence>
<feature type="domain" description="Histidine kinase" evidence="6">
    <location>
        <begin position="212"/>
        <end position="447"/>
    </location>
</feature>
<evidence type="ECO:0000256" key="1">
    <source>
        <dbReference type="ARBA" id="ARBA00000085"/>
    </source>
</evidence>